<dbReference type="Pfam" id="PF25766">
    <property type="entry name" value="TPR_RPAP1"/>
    <property type="match status" value="1"/>
</dbReference>
<proteinExistence type="predicted"/>
<reference evidence="5" key="1">
    <citation type="submission" date="2010-08" db="EMBL/GenBank/DDBJ databases">
        <authorList>
            <consortium name="Caenorhabditis japonica Sequencing Consortium"/>
            <person name="Wilson R.K."/>
        </authorList>
    </citation>
    <scope>NUCLEOTIDE SEQUENCE [LARGE SCALE GENOMIC DNA]</scope>
    <source>
        <strain evidence="5">DF5081</strain>
    </source>
</reference>
<feature type="region of interest" description="Disordered" evidence="1">
    <location>
        <begin position="215"/>
        <end position="263"/>
    </location>
</feature>
<accession>A0A8R1IAS4</accession>
<evidence type="ECO:0000313" key="5">
    <source>
        <dbReference type="Proteomes" id="UP000005237"/>
    </source>
</evidence>
<feature type="domain" description="RPAP1/MINIYO-like TPR repeats" evidence="3">
    <location>
        <begin position="388"/>
        <end position="612"/>
    </location>
</feature>
<evidence type="ECO:0000259" key="3">
    <source>
        <dbReference type="Pfam" id="PF25766"/>
    </source>
</evidence>
<dbReference type="EnsemblMetazoa" id="CJA18936.1">
    <property type="protein sequence ID" value="CJA18936.1"/>
    <property type="gene ID" value="WBGene00138140"/>
</dbReference>
<reference evidence="4" key="2">
    <citation type="submission" date="2022-06" db="UniProtKB">
        <authorList>
            <consortium name="EnsemblMetazoa"/>
        </authorList>
    </citation>
    <scope>IDENTIFICATION</scope>
    <source>
        <strain evidence="4">DF5081</strain>
    </source>
</reference>
<evidence type="ECO:0000259" key="2">
    <source>
        <dbReference type="Pfam" id="PF08621"/>
    </source>
</evidence>
<dbReference type="GO" id="GO:0006366">
    <property type="term" value="P:transcription by RNA polymerase II"/>
    <property type="evidence" value="ECO:0007669"/>
    <property type="project" value="InterPro"/>
</dbReference>
<feature type="region of interest" description="Disordered" evidence="1">
    <location>
        <begin position="24"/>
        <end position="66"/>
    </location>
</feature>
<feature type="compositionally biased region" description="Basic and acidic residues" evidence="1">
    <location>
        <begin position="24"/>
        <end position="51"/>
    </location>
</feature>
<dbReference type="AlphaFoldDB" id="A0A8R1IAS4"/>
<dbReference type="Pfam" id="PF08621">
    <property type="entry name" value="RPAP1_N"/>
    <property type="match status" value="1"/>
</dbReference>
<dbReference type="Proteomes" id="UP000005237">
    <property type="component" value="Unassembled WGS sequence"/>
</dbReference>
<name>A0A8R1IAS4_CAEJA</name>
<dbReference type="InterPro" id="IPR057989">
    <property type="entry name" value="TPR_RPAP1/MINIYO-like"/>
</dbReference>
<feature type="compositionally biased region" description="Basic and acidic residues" evidence="1">
    <location>
        <begin position="236"/>
        <end position="263"/>
    </location>
</feature>
<dbReference type="PANTHER" id="PTHR21483">
    <property type="entry name" value="RNA POLYMERASE II-ASSOCIATED PROTEIN 1"/>
    <property type="match status" value="1"/>
</dbReference>
<feature type="domain" description="RPAP1 N-terminal" evidence="2">
    <location>
        <begin position="177"/>
        <end position="218"/>
    </location>
</feature>
<evidence type="ECO:0000313" key="4">
    <source>
        <dbReference type="EnsemblMetazoa" id="CJA18936.1"/>
    </source>
</evidence>
<dbReference type="InterPro" id="IPR013930">
    <property type="entry name" value="RPAP1_N"/>
</dbReference>
<evidence type="ECO:0000256" key="1">
    <source>
        <dbReference type="SAM" id="MobiDB-lite"/>
    </source>
</evidence>
<keyword evidence="5" id="KW-1185">Reference proteome</keyword>
<protein>
    <submittedName>
        <fullName evidence="4">RPAP1_N domain-containing protein</fullName>
    </submittedName>
</protein>
<dbReference type="InterPro" id="IPR039913">
    <property type="entry name" value="RPAP1/Rba50"/>
</dbReference>
<sequence length="639" mass="73703">MSDFLKRPTHAETDDDLLQMQQEWERAQQKKTSVEIHRMKNRTKREEREPPKISQSQSKSTRDQAARFQIDLDDIREESNVSDVLFGVQERNIDWLSEEMNDEILRTATSTSEYSKDDGFPEPLDLSAYYSEGTRKLAPPGLSFFAAEFDRIHGNLTENLDEQALKQEEVETSPGDFQAENENYLKSLDTQKIAELRQEIQERFDPKLVEFLANRGKNNAKSEQAPKKVSKFKERRQKELKNQIDKPEEKPEEKSTHNKKDVEEMMNELEVLEEYGNREDQEKYNRLATDAIQLDLTAKFSRNLASRQQKNAVKLFDNCKFPLEGSSRSPDPLIELARSSIEQIKTLYLEEVSLDGHTSYEFGHGVNPILDNCWTLVPVRRVLDAVEKRQGVVTPDDVEIVRLALLWTLLLFTERKSAFFAFAQPNDFYVHLAEVYLIGAEVLADDVVAECAHRVMNLYVLPAARDGKICLRMSGKVAGLDAFMPFYENLLKNYEQYSMGNEHFAAAILIGAYLNSAIGDSIEYRFGLWSPKRNTIRQMTLSASRSLLDAIKLQICEREDVIYEQHYVQYCSLLGAYVTAIRDDLITRDRNPMMFEIAAFEIGKFLEKMQKNPGDSEKNREFQLLVEIVRKSIGNKLSF</sequence>
<organism evidence="4 5">
    <name type="scientific">Caenorhabditis japonica</name>
    <dbReference type="NCBI Taxonomy" id="281687"/>
    <lineage>
        <taxon>Eukaryota</taxon>
        <taxon>Metazoa</taxon>
        <taxon>Ecdysozoa</taxon>
        <taxon>Nematoda</taxon>
        <taxon>Chromadorea</taxon>
        <taxon>Rhabditida</taxon>
        <taxon>Rhabditina</taxon>
        <taxon>Rhabditomorpha</taxon>
        <taxon>Rhabditoidea</taxon>
        <taxon>Rhabditidae</taxon>
        <taxon>Peloderinae</taxon>
        <taxon>Caenorhabditis</taxon>
    </lineage>
</organism>
<dbReference type="PANTHER" id="PTHR21483:SF18">
    <property type="entry name" value="RNA POLYMERASE II-ASSOCIATED PROTEIN 1"/>
    <property type="match status" value="1"/>
</dbReference>